<evidence type="ECO:0000256" key="2">
    <source>
        <dbReference type="SAM" id="MobiDB-lite"/>
    </source>
</evidence>
<name>A0A7J0GQY3_9ERIC</name>
<keyword evidence="6" id="KW-1185">Reference proteome</keyword>
<dbReference type="InterPro" id="IPR008906">
    <property type="entry name" value="HATC_C_dom"/>
</dbReference>
<dbReference type="PANTHER" id="PTHR46481">
    <property type="entry name" value="ZINC FINGER BED DOMAIN-CONTAINING PROTEIN 4"/>
    <property type="match status" value="1"/>
</dbReference>
<dbReference type="SUPFAM" id="SSF53098">
    <property type="entry name" value="Ribonuclease H-like"/>
    <property type="match status" value="1"/>
</dbReference>
<dbReference type="InterPro" id="IPR052035">
    <property type="entry name" value="ZnF_BED_domain_contain"/>
</dbReference>
<feature type="region of interest" description="Disordered" evidence="2">
    <location>
        <begin position="544"/>
        <end position="565"/>
    </location>
</feature>
<dbReference type="Pfam" id="PF05699">
    <property type="entry name" value="Dimer_Tnp_hAT"/>
    <property type="match status" value="1"/>
</dbReference>
<feature type="domain" description="HAT C-terminal dimerisation" evidence="3">
    <location>
        <begin position="439"/>
        <end position="522"/>
    </location>
</feature>
<dbReference type="InterPro" id="IPR025525">
    <property type="entry name" value="hAT-like_transposase_RNase-H"/>
</dbReference>
<evidence type="ECO:0008006" key="7">
    <source>
        <dbReference type="Google" id="ProtNLM"/>
    </source>
</evidence>
<dbReference type="PANTHER" id="PTHR46481:SF7">
    <property type="entry name" value="ZINC FINGER BED DOMAIN-CONTAINING PROTEIN RICESLEEPER 2-LIKE"/>
    <property type="match status" value="1"/>
</dbReference>
<dbReference type="EMBL" id="BJWL01000023">
    <property type="protein sequence ID" value="GFZ13191.1"/>
    <property type="molecule type" value="Genomic_DNA"/>
</dbReference>
<protein>
    <recommendedName>
        <fullName evidence="7">Zinc finger BED domain-containing protein RICESLEEPER 2-like</fullName>
    </recommendedName>
</protein>
<organism evidence="5 6">
    <name type="scientific">Actinidia rufa</name>
    <dbReference type="NCBI Taxonomy" id="165716"/>
    <lineage>
        <taxon>Eukaryota</taxon>
        <taxon>Viridiplantae</taxon>
        <taxon>Streptophyta</taxon>
        <taxon>Embryophyta</taxon>
        <taxon>Tracheophyta</taxon>
        <taxon>Spermatophyta</taxon>
        <taxon>Magnoliopsida</taxon>
        <taxon>eudicotyledons</taxon>
        <taxon>Gunneridae</taxon>
        <taxon>Pentapetalae</taxon>
        <taxon>asterids</taxon>
        <taxon>Ericales</taxon>
        <taxon>Actinidiaceae</taxon>
        <taxon>Actinidia</taxon>
    </lineage>
</organism>
<feature type="compositionally biased region" description="Basic and acidic residues" evidence="2">
    <location>
        <begin position="552"/>
        <end position="565"/>
    </location>
</feature>
<evidence type="ECO:0000313" key="5">
    <source>
        <dbReference type="EMBL" id="GFZ13191.1"/>
    </source>
</evidence>
<sequence length="565" mass="65728">MDSYMLDFSISLRRGLMWMMLKKRLGLFFNIERGKLKKMLKGRRICLTTDTWTSIQNFNYMCLTAHFIDDDWKLQKRILNFCLVRDHKGETIGRKIESLLLDWNIEGIFTLTVDNASSNDTTLKFLMKRTKEWKGTILGHEHLHMRCCAHILNLIVVEGLKEENRSIDRVRDVVRYVRSSPQRLESFKKCVEKEKIDCSQTVCLDVSTRWNFTYLMLEVAVKFENAFQRMADDDTNFKKYFNIKVVEDLENEDASRVPTKLDWRNCKLFVTFLKLFYDATKQLSGSLFVTSNSVFDEILKIEATLEKLLDNKDSLMCAMAARMKEIFLRYWGDGGKINVNIYIYVAVALDPRLKLRWLRFRYTKSKGKDVGINMESRVKAVLVRLYDAYASDSQSRIQVRSASEMPSVRVEEDCDYQSSLHSEFDTYLEEGYSSVYESELDKYLVAPCELSTNATFDILVWWKNNSNKYPILSQIARDVLAIPVSTVASESAFSTGGRILDPFRSSLLPSMVETLICTQNWLLHTVPINLRQAMDKVKDPEREILQPDDASSEVRSDRYDGIRID</sequence>
<evidence type="ECO:0000313" key="6">
    <source>
        <dbReference type="Proteomes" id="UP000585474"/>
    </source>
</evidence>
<evidence type="ECO:0000256" key="1">
    <source>
        <dbReference type="ARBA" id="ARBA00023125"/>
    </source>
</evidence>
<dbReference type="Pfam" id="PF14372">
    <property type="entry name" value="hAT-like_RNase-H"/>
    <property type="match status" value="1"/>
</dbReference>
<dbReference type="GO" id="GO:0046983">
    <property type="term" value="F:protein dimerization activity"/>
    <property type="evidence" value="ECO:0007669"/>
    <property type="project" value="InterPro"/>
</dbReference>
<dbReference type="OrthoDB" id="1718237at2759"/>
<comment type="caution">
    <text evidence="5">The sequence shown here is derived from an EMBL/GenBank/DDBJ whole genome shotgun (WGS) entry which is preliminary data.</text>
</comment>
<feature type="domain" description="hAT-like transposase RNase-H fold" evidence="4">
    <location>
        <begin position="284"/>
        <end position="389"/>
    </location>
</feature>
<evidence type="ECO:0000259" key="3">
    <source>
        <dbReference type="Pfam" id="PF05699"/>
    </source>
</evidence>
<dbReference type="Proteomes" id="UP000585474">
    <property type="component" value="Unassembled WGS sequence"/>
</dbReference>
<accession>A0A7J0GQY3</accession>
<evidence type="ECO:0000259" key="4">
    <source>
        <dbReference type="Pfam" id="PF14372"/>
    </source>
</evidence>
<gene>
    <name evidence="5" type="ORF">Acr_23g0015760</name>
</gene>
<dbReference type="GO" id="GO:0003677">
    <property type="term" value="F:DNA binding"/>
    <property type="evidence" value="ECO:0007669"/>
    <property type="project" value="UniProtKB-KW"/>
</dbReference>
<keyword evidence="1" id="KW-0238">DNA-binding</keyword>
<dbReference type="AlphaFoldDB" id="A0A7J0GQY3"/>
<dbReference type="InterPro" id="IPR012337">
    <property type="entry name" value="RNaseH-like_sf"/>
</dbReference>
<reference evidence="5 6" key="1">
    <citation type="submission" date="2019-07" db="EMBL/GenBank/DDBJ databases">
        <title>De Novo Assembly of kiwifruit Actinidia rufa.</title>
        <authorList>
            <person name="Sugita-Konishi S."/>
            <person name="Sato K."/>
            <person name="Mori E."/>
            <person name="Abe Y."/>
            <person name="Kisaki G."/>
            <person name="Hamano K."/>
            <person name="Suezawa K."/>
            <person name="Otani M."/>
            <person name="Fukuda T."/>
            <person name="Manabe T."/>
            <person name="Gomi K."/>
            <person name="Tabuchi M."/>
            <person name="Akimitsu K."/>
            <person name="Kataoka I."/>
        </authorList>
    </citation>
    <scope>NUCLEOTIDE SEQUENCE [LARGE SCALE GENOMIC DNA]</scope>
    <source>
        <strain evidence="6">cv. Fuchu</strain>
    </source>
</reference>
<proteinExistence type="predicted"/>